<accession>A0A1L7TA45</accession>
<dbReference type="VEuPathDB" id="FungiDB:FMAN_07128"/>
<organism evidence="1 2">
    <name type="scientific">Fusarium mangiferae</name>
    <name type="common">Mango malformation disease fungus</name>
    <dbReference type="NCBI Taxonomy" id="192010"/>
    <lineage>
        <taxon>Eukaryota</taxon>
        <taxon>Fungi</taxon>
        <taxon>Dikarya</taxon>
        <taxon>Ascomycota</taxon>
        <taxon>Pezizomycotina</taxon>
        <taxon>Sordariomycetes</taxon>
        <taxon>Hypocreomycetidae</taxon>
        <taxon>Hypocreales</taxon>
        <taxon>Nectriaceae</taxon>
        <taxon>Fusarium</taxon>
        <taxon>Fusarium fujikuroi species complex</taxon>
    </lineage>
</organism>
<name>A0A1L7TA45_FUSMA</name>
<protein>
    <submittedName>
        <fullName evidence="1">Uncharacterized protein</fullName>
    </submittedName>
</protein>
<dbReference type="AlphaFoldDB" id="A0A1L7TA45"/>
<evidence type="ECO:0000313" key="2">
    <source>
        <dbReference type="Proteomes" id="UP000184255"/>
    </source>
</evidence>
<evidence type="ECO:0000313" key="1">
    <source>
        <dbReference type="EMBL" id="CVK92171.1"/>
    </source>
</evidence>
<dbReference type="Proteomes" id="UP000184255">
    <property type="component" value="Unassembled WGS sequence"/>
</dbReference>
<proteinExistence type="predicted"/>
<gene>
    <name evidence="1" type="ORF">FMAN_07128</name>
</gene>
<keyword evidence="2" id="KW-1185">Reference proteome</keyword>
<dbReference type="RefSeq" id="XP_041681350.1">
    <property type="nucleotide sequence ID" value="XM_041830714.1"/>
</dbReference>
<dbReference type="EMBL" id="FCQH01000005">
    <property type="protein sequence ID" value="CVK92171.1"/>
    <property type="molecule type" value="Genomic_DNA"/>
</dbReference>
<dbReference type="GeneID" id="65086389"/>
<comment type="caution">
    <text evidence="1">The sequence shown here is derived from an EMBL/GenBank/DDBJ whole genome shotgun (WGS) entry which is preliminary data.</text>
</comment>
<sequence length="322" mass="36085">MALKTSKPNDHMYIHYSSHGSCRAMDGAVALELVNPLALVNEYLYGTRHGAKVSDKILHQHLRAQFPCRLPDQTPMLYDHRRFALFGDFVDNTSHTSISTVSMHRSMEDGCLILHAGQADGVHRNDEYALTPFDRSTNLNHRASIRCRVYEVECLSSKIETLDQKNEAGIVRGSTWEAILLASLSRRKIQICLDLEKSVCAALVQAESATSYLKLCHKSSTDSKIAPLAYVVKKTLKDCEISDLTAEQTYVVAKVLYDPKENTGALFDVLDHISGTSSLRASRTGCQVLSWKDHSLYNAQNVSKSRQVFSHQTWVNSEHNDE</sequence>
<reference evidence="2" key="1">
    <citation type="journal article" date="2016" name="Genome Biol. Evol.">
        <title>Comparative 'omics' of the Fusarium fujikuroi species complex highlights differences in genetic potential and metabolite synthesis.</title>
        <authorList>
            <person name="Niehaus E.-M."/>
            <person name="Muensterkoetter M."/>
            <person name="Proctor R.H."/>
            <person name="Brown D.W."/>
            <person name="Sharon A."/>
            <person name="Idan Y."/>
            <person name="Oren-Young L."/>
            <person name="Sieber C.M."/>
            <person name="Novak O."/>
            <person name="Pencik A."/>
            <person name="Tarkowska D."/>
            <person name="Hromadova K."/>
            <person name="Freeman S."/>
            <person name="Maymon M."/>
            <person name="Elazar M."/>
            <person name="Youssef S.A."/>
            <person name="El-Shabrawy E.S.M."/>
            <person name="Shalaby A.B.A."/>
            <person name="Houterman P."/>
            <person name="Brock N.L."/>
            <person name="Burkhardt I."/>
            <person name="Tsavkelova E.A."/>
            <person name="Dickschat J.S."/>
            <person name="Galuszka P."/>
            <person name="Gueldener U."/>
            <person name="Tudzynski B."/>
        </authorList>
    </citation>
    <scope>NUCLEOTIDE SEQUENCE [LARGE SCALE GENOMIC DNA]</scope>
    <source>
        <strain evidence="2">MRC7560</strain>
    </source>
</reference>